<dbReference type="InterPro" id="IPR032675">
    <property type="entry name" value="LRR_dom_sf"/>
</dbReference>
<evidence type="ECO:0000256" key="1">
    <source>
        <dbReference type="ARBA" id="ARBA00022729"/>
    </source>
</evidence>
<feature type="region of interest" description="Disordered" evidence="2">
    <location>
        <begin position="516"/>
        <end position="542"/>
    </location>
</feature>
<feature type="compositionally biased region" description="Acidic residues" evidence="2">
    <location>
        <begin position="516"/>
        <end position="528"/>
    </location>
</feature>
<evidence type="ECO:0000256" key="2">
    <source>
        <dbReference type="SAM" id="MobiDB-lite"/>
    </source>
</evidence>
<dbReference type="InterPro" id="IPR001611">
    <property type="entry name" value="Leu-rich_rpt"/>
</dbReference>
<dbReference type="InterPro" id="IPR000938">
    <property type="entry name" value="CAP-Gly_domain"/>
</dbReference>
<dbReference type="PROSITE" id="PS50245">
    <property type="entry name" value="CAP_GLY_2"/>
    <property type="match status" value="1"/>
</dbReference>
<feature type="compositionally biased region" description="Basic and acidic residues" evidence="2">
    <location>
        <begin position="529"/>
        <end position="542"/>
    </location>
</feature>
<dbReference type="InterPro" id="IPR050328">
    <property type="entry name" value="Dev_Immune_Receptor"/>
</dbReference>
<organism evidence="4 5">
    <name type="scientific">Lachnellula suecica</name>
    <dbReference type="NCBI Taxonomy" id="602035"/>
    <lineage>
        <taxon>Eukaryota</taxon>
        <taxon>Fungi</taxon>
        <taxon>Dikarya</taxon>
        <taxon>Ascomycota</taxon>
        <taxon>Pezizomycotina</taxon>
        <taxon>Leotiomycetes</taxon>
        <taxon>Helotiales</taxon>
        <taxon>Lachnaceae</taxon>
        <taxon>Lachnellula</taxon>
    </lineage>
</organism>
<dbReference type="OrthoDB" id="5273213at2759"/>
<protein>
    <submittedName>
        <fullName evidence="4">Tubulin-specific chaperone E</fullName>
    </submittedName>
</protein>
<keyword evidence="1" id="KW-0732">Signal</keyword>
<dbReference type="Gene3D" id="2.30.30.190">
    <property type="entry name" value="CAP Gly-rich-like domain"/>
    <property type="match status" value="1"/>
</dbReference>
<dbReference type="Gene3D" id="3.80.10.10">
    <property type="entry name" value="Ribonuclease Inhibitor"/>
    <property type="match status" value="2"/>
</dbReference>
<dbReference type="PROSITE" id="PS51450">
    <property type="entry name" value="LRR"/>
    <property type="match status" value="2"/>
</dbReference>
<accession>A0A8T9BQU5</accession>
<gene>
    <name evidence="4" type="primary">TBCE</name>
    <name evidence="4" type="ORF">LSUE1_G009736</name>
</gene>
<reference evidence="4 5" key="1">
    <citation type="submission" date="2018-05" db="EMBL/GenBank/DDBJ databases">
        <title>Genome sequencing and assembly of the regulated plant pathogen Lachnellula willkommii and related sister species for the development of diagnostic species identification markers.</title>
        <authorList>
            <person name="Giroux E."/>
            <person name="Bilodeau G."/>
        </authorList>
    </citation>
    <scope>NUCLEOTIDE SEQUENCE [LARGE SCALE GENOMIC DNA]</scope>
    <source>
        <strain evidence="4 5">CBS 268.59</strain>
    </source>
</reference>
<dbReference type="PANTHER" id="PTHR24373">
    <property type="entry name" value="SLIT RELATED LEUCINE-RICH REPEAT NEURONAL PROTEIN"/>
    <property type="match status" value="1"/>
</dbReference>
<sequence length="575" mass="65423">MPSTYHVGQRVSFQSALCTVRYIGLVEGTEKEWLGVEWDDPLRGKHDGELKGKRYFRCLSNSRTAASFIRPTRKADPEQSFVEAVHQKYATEITSQSAPVDSGKEIVISGKVAEEIGFDKIRQQQSKLHELTIVIVDGLRINCAETESNTIREVCPKVVELDISRNLFQGWREVVRICEELDNLRKLRLNGNRFESGLKSSDFSRSPFQGIIELELDNTLLPWEDLAETAEHFKDLVNLEVSSNHLRKLTCPLNMTTLKSLTLEYNEFSSLLDLKTLTKLESLENLHLKGNNISRIVPNQNGETLKFGSNLHYVDLSYNSITNWEFVDDLASVFPGMTALRLSHNPVYESRVNNTGSATGADEGYTITLARLGSLRTLNFRNITDAERTDAEMYYLSQIGKAMAEVPEEEEHKVTGKHKRYAELCAKYDPPHVIRKDSRDINPDSLEARLITFTFYMPPNTKPGTEDEITLSRQIPKSFDVYRVKGLVGRMFDIPPLSSRLIWETGEWDPVAGYEELEDSSDEDEDEIPREAKASKAGENKGKWMKREVEIEDSTRQIGFCVDGIKARVRVELRK</sequence>
<dbReference type="SUPFAM" id="SSF52058">
    <property type="entry name" value="L domain-like"/>
    <property type="match status" value="1"/>
</dbReference>
<dbReference type="Pfam" id="PF01302">
    <property type="entry name" value="CAP_GLY"/>
    <property type="match status" value="1"/>
</dbReference>
<name>A0A8T9BQU5_9HELO</name>
<dbReference type="SUPFAM" id="SSF74924">
    <property type="entry name" value="Cap-Gly domain"/>
    <property type="match status" value="1"/>
</dbReference>
<dbReference type="SMART" id="SM01052">
    <property type="entry name" value="CAP_GLY"/>
    <property type="match status" value="1"/>
</dbReference>
<keyword evidence="5" id="KW-1185">Reference proteome</keyword>
<evidence type="ECO:0000313" key="5">
    <source>
        <dbReference type="Proteomes" id="UP000469558"/>
    </source>
</evidence>
<dbReference type="Proteomes" id="UP000469558">
    <property type="component" value="Unassembled WGS sequence"/>
</dbReference>
<dbReference type="GO" id="GO:0031012">
    <property type="term" value="C:extracellular matrix"/>
    <property type="evidence" value="ECO:0007669"/>
    <property type="project" value="TreeGrafter"/>
</dbReference>
<evidence type="ECO:0000313" key="4">
    <source>
        <dbReference type="EMBL" id="TVY54097.1"/>
    </source>
</evidence>
<dbReference type="InterPro" id="IPR036859">
    <property type="entry name" value="CAP-Gly_dom_sf"/>
</dbReference>
<dbReference type="EMBL" id="QGMK01003131">
    <property type="protein sequence ID" value="TVY54097.1"/>
    <property type="molecule type" value="Genomic_DNA"/>
</dbReference>
<feature type="domain" description="CAP-Gly" evidence="3">
    <location>
        <begin position="24"/>
        <end position="70"/>
    </location>
</feature>
<dbReference type="PANTHER" id="PTHR24373:SF399">
    <property type="entry name" value="LEUCINE-RICH REPEAT-CONTAINING PROTEIN 4B-LIKE"/>
    <property type="match status" value="1"/>
</dbReference>
<comment type="caution">
    <text evidence="4">The sequence shown here is derived from an EMBL/GenBank/DDBJ whole genome shotgun (WGS) entry which is preliminary data.</text>
</comment>
<dbReference type="AlphaFoldDB" id="A0A8T9BQU5"/>
<proteinExistence type="predicted"/>
<evidence type="ECO:0000259" key="3">
    <source>
        <dbReference type="PROSITE" id="PS50245"/>
    </source>
</evidence>